<gene>
    <name evidence="1" type="ORF">M9H77_23728</name>
</gene>
<comment type="caution">
    <text evidence="1">The sequence shown here is derived from an EMBL/GenBank/DDBJ whole genome shotgun (WGS) entry which is preliminary data.</text>
</comment>
<evidence type="ECO:0000313" key="2">
    <source>
        <dbReference type="Proteomes" id="UP001060085"/>
    </source>
</evidence>
<accession>A0ACC0AU56</accession>
<reference evidence="2" key="1">
    <citation type="journal article" date="2023" name="Nat. Plants">
        <title>Single-cell RNA sequencing provides a high-resolution roadmap for understanding the multicellular compartmentation of specialized metabolism.</title>
        <authorList>
            <person name="Sun S."/>
            <person name="Shen X."/>
            <person name="Li Y."/>
            <person name="Li Y."/>
            <person name="Wang S."/>
            <person name="Li R."/>
            <person name="Zhang H."/>
            <person name="Shen G."/>
            <person name="Guo B."/>
            <person name="Wei J."/>
            <person name="Xu J."/>
            <person name="St-Pierre B."/>
            <person name="Chen S."/>
            <person name="Sun C."/>
        </authorList>
    </citation>
    <scope>NUCLEOTIDE SEQUENCE [LARGE SCALE GENOMIC DNA]</scope>
</reference>
<keyword evidence="2" id="KW-1185">Reference proteome</keyword>
<dbReference type="Proteomes" id="UP001060085">
    <property type="component" value="Linkage Group LG05"/>
</dbReference>
<dbReference type="EMBL" id="CM044705">
    <property type="protein sequence ID" value="KAI5664405.1"/>
    <property type="molecule type" value="Genomic_DNA"/>
</dbReference>
<proteinExistence type="predicted"/>
<sequence length="203" mass="22329">MPELVSDDCVMGFELCPWSPTVALHVLLNLGVEAASMCLDSLRLPGCVRTPHIGSNISAVKATKELYFLITLHELTTRGAVSRFSMHEVLRSVLRGSLDSLGCDVNRKSQAPMELKLGPPTRAQGKKFKIYDDNVANGLVVFMEEALKNKLEGFEDKGNSSKLLSICTISKDHSMARCWRIATLPLTVALPLLSLVGFWLEID</sequence>
<organism evidence="1 2">
    <name type="scientific">Catharanthus roseus</name>
    <name type="common">Madagascar periwinkle</name>
    <name type="synonym">Vinca rosea</name>
    <dbReference type="NCBI Taxonomy" id="4058"/>
    <lineage>
        <taxon>Eukaryota</taxon>
        <taxon>Viridiplantae</taxon>
        <taxon>Streptophyta</taxon>
        <taxon>Embryophyta</taxon>
        <taxon>Tracheophyta</taxon>
        <taxon>Spermatophyta</taxon>
        <taxon>Magnoliopsida</taxon>
        <taxon>eudicotyledons</taxon>
        <taxon>Gunneridae</taxon>
        <taxon>Pentapetalae</taxon>
        <taxon>asterids</taxon>
        <taxon>lamiids</taxon>
        <taxon>Gentianales</taxon>
        <taxon>Apocynaceae</taxon>
        <taxon>Rauvolfioideae</taxon>
        <taxon>Vinceae</taxon>
        <taxon>Catharanthinae</taxon>
        <taxon>Catharanthus</taxon>
    </lineage>
</organism>
<name>A0ACC0AU56_CATRO</name>
<protein>
    <submittedName>
        <fullName evidence="1">Uncharacterized protein</fullName>
    </submittedName>
</protein>
<evidence type="ECO:0000313" key="1">
    <source>
        <dbReference type="EMBL" id="KAI5664405.1"/>
    </source>
</evidence>